<proteinExistence type="predicted"/>
<dbReference type="OrthoDB" id="9965585at2"/>
<evidence type="ECO:0000313" key="2">
    <source>
        <dbReference type="EMBL" id="QEL20423.1"/>
    </source>
</evidence>
<feature type="coiled-coil region" evidence="1">
    <location>
        <begin position="136"/>
        <end position="163"/>
    </location>
</feature>
<organism evidence="2 3">
    <name type="scientific">Limnoglobus roseus</name>
    <dbReference type="NCBI Taxonomy" id="2598579"/>
    <lineage>
        <taxon>Bacteria</taxon>
        <taxon>Pseudomonadati</taxon>
        <taxon>Planctomycetota</taxon>
        <taxon>Planctomycetia</taxon>
        <taxon>Gemmatales</taxon>
        <taxon>Gemmataceae</taxon>
        <taxon>Limnoglobus</taxon>
    </lineage>
</organism>
<protein>
    <submittedName>
        <fullName evidence="2">Chromosome partition protein Smc</fullName>
    </submittedName>
</protein>
<reference evidence="3" key="1">
    <citation type="submission" date="2019-08" db="EMBL/GenBank/DDBJ databases">
        <title>Limnoglobus roseus gen. nov., sp. nov., a novel freshwater planctomycete with a giant genome from the family Gemmataceae.</title>
        <authorList>
            <person name="Kulichevskaya I.S."/>
            <person name="Naumoff D.G."/>
            <person name="Miroshnikov K."/>
            <person name="Ivanova A."/>
            <person name="Philippov D.A."/>
            <person name="Hakobyan A."/>
            <person name="Rijpstra I.C."/>
            <person name="Sinninghe Damste J.S."/>
            <person name="Liesack W."/>
            <person name="Dedysh S.N."/>
        </authorList>
    </citation>
    <scope>NUCLEOTIDE SEQUENCE [LARGE SCALE GENOMIC DNA]</scope>
    <source>
        <strain evidence="3">PX52</strain>
    </source>
</reference>
<evidence type="ECO:0000256" key="1">
    <source>
        <dbReference type="SAM" id="Coils"/>
    </source>
</evidence>
<dbReference type="Proteomes" id="UP000324974">
    <property type="component" value="Chromosome"/>
</dbReference>
<dbReference type="RefSeq" id="WP_149114724.1">
    <property type="nucleotide sequence ID" value="NZ_CP042425.1"/>
</dbReference>
<dbReference type="KEGG" id="lrs:PX52LOC_07517"/>
<accession>A0A5C1AQU6</accession>
<dbReference type="PROSITE" id="PS51257">
    <property type="entry name" value="PROKAR_LIPOPROTEIN"/>
    <property type="match status" value="1"/>
</dbReference>
<feature type="coiled-coil region" evidence="1">
    <location>
        <begin position="52"/>
        <end position="100"/>
    </location>
</feature>
<name>A0A5C1AQU6_9BACT</name>
<sequence length="175" mass="18644">MRKRSTLALMLAACGCQAVKERAFSPVTARLDLANEQLATGVRHVEHGVAKLTEVDAKLTETNQRVARIEAQLKATDDRMARLEGQLARTDKRVEGLQGDVATATKAVGRVDATAITLGATVTGMATTLTATAKRVEVMDGRLADANKKVDETNKKLDVVVEAAKKVPGVAPPKE</sequence>
<dbReference type="SUPFAM" id="SSF57997">
    <property type="entry name" value="Tropomyosin"/>
    <property type="match status" value="1"/>
</dbReference>
<dbReference type="Gene3D" id="1.10.287.1490">
    <property type="match status" value="1"/>
</dbReference>
<dbReference type="EMBL" id="CP042425">
    <property type="protein sequence ID" value="QEL20423.1"/>
    <property type="molecule type" value="Genomic_DNA"/>
</dbReference>
<keyword evidence="3" id="KW-1185">Reference proteome</keyword>
<keyword evidence="1" id="KW-0175">Coiled coil</keyword>
<dbReference type="AlphaFoldDB" id="A0A5C1AQU6"/>
<evidence type="ECO:0000313" key="3">
    <source>
        <dbReference type="Proteomes" id="UP000324974"/>
    </source>
</evidence>
<gene>
    <name evidence="2" type="primary">smc_6</name>
    <name evidence="2" type="ORF">PX52LOC_07517</name>
</gene>